<comment type="similarity">
    <text evidence="6">Belongs to the even-skipped homeobox family.</text>
</comment>
<dbReference type="GO" id="GO:0000981">
    <property type="term" value="F:DNA-binding transcription factor activity, RNA polymerase II-specific"/>
    <property type="evidence" value="ECO:0007669"/>
    <property type="project" value="InterPro"/>
</dbReference>
<dbReference type="InterPro" id="IPR009057">
    <property type="entry name" value="Homeodomain-like_sf"/>
</dbReference>
<evidence type="ECO:0000256" key="10">
    <source>
        <dbReference type="RuleBase" id="RU000682"/>
    </source>
</evidence>
<evidence type="ECO:0000256" key="1">
    <source>
        <dbReference type="ARBA" id="ARBA00004123"/>
    </source>
</evidence>
<proteinExistence type="inferred from homology"/>
<comment type="subcellular location">
    <subcellularLocation>
        <location evidence="1 9 10">Nucleus</location>
    </subcellularLocation>
</comment>
<feature type="domain" description="Homeobox" evidence="12">
    <location>
        <begin position="27"/>
        <end position="87"/>
    </location>
</feature>
<evidence type="ECO:0000256" key="11">
    <source>
        <dbReference type="SAM" id="MobiDB-lite"/>
    </source>
</evidence>
<comment type="function">
    <text evidence="7">Required to establish the unique cell identity of photoreceptors R2 and R5 and consequently for ommatidial assembly in the developing eye imaginal disk. Repression of expression in R8 photoreceptor by senseless (sens) is an essential mechanism of R8 cell fate determination.</text>
</comment>
<dbReference type="Proteomes" id="UP000694867">
    <property type="component" value="Unplaced"/>
</dbReference>
<dbReference type="PANTHER" id="PTHR46294">
    <property type="entry name" value="SEGMENTATION PROTEIN EVEN-SKIPPED"/>
    <property type="match status" value="1"/>
</dbReference>
<dbReference type="KEGG" id="goe:100903530"/>
<dbReference type="PROSITE" id="PS50071">
    <property type="entry name" value="HOMEOBOX_2"/>
    <property type="match status" value="1"/>
</dbReference>
<keyword evidence="3 9" id="KW-0238">DNA-binding</keyword>
<feature type="compositionally biased region" description="Low complexity" evidence="11">
    <location>
        <begin position="167"/>
        <end position="178"/>
    </location>
</feature>
<keyword evidence="5 9" id="KW-0539">Nucleus</keyword>
<dbReference type="PRINTS" id="PR00024">
    <property type="entry name" value="HOMEOBOX"/>
</dbReference>
<evidence type="ECO:0000313" key="13">
    <source>
        <dbReference type="Proteomes" id="UP000694867"/>
    </source>
</evidence>
<evidence type="ECO:0000256" key="8">
    <source>
        <dbReference type="ARBA" id="ARBA00068739"/>
    </source>
</evidence>
<dbReference type="GO" id="GO:0048663">
    <property type="term" value="P:neuron fate commitment"/>
    <property type="evidence" value="ECO:0007669"/>
    <property type="project" value="UniProtKB-ARBA"/>
</dbReference>
<dbReference type="GO" id="GO:0005634">
    <property type="term" value="C:nucleus"/>
    <property type="evidence" value="ECO:0007669"/>
    <property type="project" value="UniProtKB-SubCell"/>
</dbReference>
<dbReference type="InterPro" id="IPR052002">
    <property type="entry name" value="Even-skipped_HD"/>
</dbReference>
<evidence type="ECO:0000256" key="2">
    <source>
        <dbReference type="ARBA" id="ARBA00022473"/>
    </source>
</evidence>
<keyword evidence="2" id="KW-0217">Developmental protein</keyword>
<evidence type="ECO:0000256" key="5">
    <source>
        <dbReference type="ARBA" id="ARBA00023242"/>
    </source>
</evidence>
<dbReference type="CDD" id="cd00086">
    <property type="entry name" value="homeodomain"/>
    <property type="match status" value="1"/>
</dbReference>
<protein>
    <recommendedName>
        <fullName evidence="8">Homeobox protein rough</fullName>
    </recommendedName>
</protein>
<feature type="DNA-binding region" description="Homeobox" evidence="9">
    <location>
        <begin position="29"/>
        <end position="88"/>
    </location>
</feature>
<feature type="compositionally biased region" description="Basic and acidic residues" evidence="11">
    <location>
        <begin position="10"/>
        <end position="30"/>
    </location>
</feature>
<feature type="region of interest" description="Disordered" evidence="11">
    <location>
        <begin position="1"/>
        <end position="31"/>
    </location>
</feature>
<dbReference type="InterPro" id="IPR001356">
    <property type="entry name" value="HD"/>
</dbReference>
<dbReference type="SMART" id="SM00389">
    <property type="entry name" value="HOX"/>
    <property type="match status" value="1"/>
</dbReference>
<evidence type="ECO:0000313" key="14">
    <source>
        <dbReference type="RefSeq" id="XP_003737087.1"/>
    </source>
</evidence>
<dbReference type="InterPro" id="IPR020479">
    <property type="entry name" value="HD_metazoa"/>
</dbReference>
<dbReference type="FunFam" id="1.10.10.60:FF:000417">
    <property type="entry name" value="Even-skipped homeobox 1"/>
    <property type="match status" value="1"/>
</dbReference>
<reference evidence="14" key="1">
    <citation type="submission" date="2025-08" db="UniProtKB">
        <authorList>
            <consortium name="RefSeq"/>
        </authorList>
    </citation>
    <scope>IDENTIFICATION</scope>
</reference>
<evidence type="ECO:0000256" key="7">
    <source>
        <dbReference type="ARBA" id="ARBA00056641"/>
    </source>
</evidence>
<dbReference type="Gene3D" id="1.10.10.60">
    <property type="entry name" value="Homeodomain-like"/>
    <property type="match status" value="1"/>
</dbReference>
<dbReference type="AlphaFoldDB" id="A0AAJ6QJQ2"/>
<dbReference type="Pfam" id="PF00046">
    <property type="entry name" value="Homeodomain"/>
    <property type="match status" value="1"/>
</dbReference>
<gene>
    <name evidence="14" type="primary">LOC100903530</name>
</gene>
<dbReference type="InterPro" id="IPR017970">
    <property type="entry name" value="Homeobox_CS"/>
</dbReference>
<organism evidence="13 14">
    <name type="scientific">Galendromus occidentalis</name>
    <name type="common">western predatory mite</name>
    <dbReference type="NCBI Taxonomy" id="34638"/>
    <lineage>
        <taxon>Eukaryota</taxon>
        <taxon>Metazoa</taxon>
        <taxon>Ecdysozoa</taxon>
        <taxon>Arthropoda</taxon>
        <taxon>Chelicerata</taxon>
        <taxon>Arachnida</taxon>
        <taxon>Acari</taxon>
        <taxon>Parasitiformes</taxon>
        <taxon>Mesostigmata</taxon>
        <taxon>Gamasina</taxon>
        <taxon>Phytoseioidea</taxon>
        <taxon>Phytoseiidae</taxon>
        <taxon>Typhlodrominae</taxon>
        <taxon>Galendromus</taxon>
    </lineage>
</organism>
<evidence type="ECO:0000256" key="9">
    <source>
        <dbReference type="PROSITE-ProRule" id="PRU00108"/>
    </source>
</evidence>
<evidence type="ECO:0000259" key="12">
    <source>
        <dbReference type="PROSITE" id="PS50071"/>
    </source>
</evidence>
<feature type="region of interest" description="Disordered" evidence="11">
    <location>
        <begin position="159"/>
        <end position="195"/>
    </location>
</feature>
<dbReference type="PROSITE" id="PS00027">
    <property type="entry name" value="HOMEOBOX_1"/>
    <property type="match status" value="1"/>
</dbReference>
<name>A0AAJ6QJQ2_9ACAR</name>
<keyword evidence="4 9" id="KW-0371">Homeobox</keyword>
<dbReference type="GeneID" id="100903530"/>
<keyword evidence="13" id="KW-1185">Reference proteome</keyword>
<sequence length="195" mass="22083">MSVSKAAALQEHRDPRNSMDNEQSNRDNIRRYRTAFTREQLARLEKEFSRENYVSRPRRCELAHALDLPEATIKVWFQNRRMKDKRQRQSFGFPCDPQIAMYFMHAAAAAAAATTYGPYPQIPGNLPYPYYPAPIRQVSPAALQLPHTFPVGISLAPSERSNSPALTTSTSVTSTSATPQISPSQPKLFRPFKEI</sequence>
<accession>A0AAJ6QJQ2</accession>
<evidence type="ECO:0000256" key="3">
    <source>
        <dbReference type="ARBA" id="ARBA00023125"/>
    </source>
</evidence>
<dbReference type="SUPFAM" id="SSF46689">
    <property type="entry name" value="Homeodomain-like"/>
    <property type="match status" value="1"/>
</dbReference>
<evidence type="ECO:0000256" key="4">
    <source>
        <dbReference type="ARBA" id="ARBA00023155"/>
    </source>
</evidence>
<dbReference type="PANTHER" id="PTHR46294:SF4">
    <property type="entry name" value="SEGMENTATION PROTEIN EVEN-SKIPPED"/>
    <property type="match status" value="1"/>
</dbReference>
<dbReference type="GO" id="GO:0000978">
    <property type="term" value="F:RNA polymerase II cis-regulatory region sequence-specific DNA binding"/>
    <property type="evidence" value="ECO:0007669"/>
    <property type="project" value="TreeGrafter"/>
</dbReference>
<evidence type="ECO:0000256" key="6">
    <source>
        <dbReference type="ARBA" id="ARBA00038449"/>
    </source>
</evidence>
<dbReference type="RefSeq" id="XP_003737087.1">
    <property type="nucleotide sequence ID" value="XM_003737039.1"/>
</dbReference>